<keyword evidence="1" id="KW-0472">Membrane</keyword>
<feature type="transmembrane region" description="Helical" evidence="1">
    <location>
        <begin position="50"/>
        <end position="72"/>
    </location>
</feature>
<keyword evidence="1" id="KW-1133">Transmembrane helix</keyword>
<gene>
    <name evidence="2" type="ORF">WNY59_08360</name>
</gene>
<feature type="transmembrane region" description="Helical" evidence="1">
    <location>
        <begin position="126"/>
        <end position="150"/>
    </location>
</feature>
<evidence type="ECO:0000256" key="1">
    <source>
        <dbReference type="SAM" id="Phobius"/>
    </source>
</evidence>
<dbReference type="EMBL" id="JBBMQO010000004">
    <property type="protein sequence ID" value="MEM5501599.1"/>
    <property type="molecule type" value="Genomic_DNA"/>
</dbReference>
<keyword evidence="1" id="KW-0812">Transmembrane</keyword>
<name>A0ABU9T752_9HYPH</name>
<feature type="transmembrane region" description="Helical" evidence="1">
    <location>
        <begin position="156"/>
        <end position="181"/>
    </location>
</feature>
<comment type="caution">
    <text evidence="2">The sequence shown here is derived from an EMBL/GenBank/DDBJ whole genome shotgun (WGS) entry which is preliminary data.</text>
</comment>
<accession>A0ABU9T752</accession>
<keyword evidence="3" id="KW-1185">Reference proteome</keyword>
<evidence type="ECO:0000313" key="2">
    <source>
        <dbReference type="EMBL" id="MEM5501599.1"/>
    </source>
</evidence>
<dbReference type="RefSeq" id="WP_342848066.1">
    <property type="nucleotide sequence ID" value="NZ_JBBMQO010000004.1"/>
</dbReference>
<sequence>MPQDLIDLIRVSHLFFFALGMGAGLYFDVRALRRINTAFTKDDIAGFNQVHNFVVFAVFGLWVTGIMMIYIRTGFSVSEFTPKLWMKLIVVMVLTANAFSIGRIVLPRVAQSVGQKAIELPLRTILTMTTATAFSVFCWLSGLTLGVSVTLKTADWATLCVFLIVGFVLIVSGALSVVLFLRSSINRRNKVDDRLVDGVAASVNRH</sequence>
<feature type="transmembrane region" description="Helical" evidence="1">
    <location>
        <begin position="12"/>
        <end position="29"/>
    </location>
</feature>
<proteinExistence type="predicted"/>
<feature type="transmembrane region" description="Helical" evidence="1">
    <location>
        <begin position="84"/>
        <end position="106"/>
    </location>
</feature>
<evidence type="ECO:0000313" key="3">
    <source>
        <dbReference type="Proteomes" id="UP001477870"/>
    </source>
</evidence>
<dbReference type="Proteomes" id="UP001477870">
    <property type="component" value="Unassembled WGS sequence"/>
</dbReference>
<protein>
    <submittedName>
        <fullName evidence="2">Uncharacterized protein</fullName>
    </submittedName>
</protein>
<organism evidence="2 3">
    <name type="scientific">Ahrensia kielensis</name>
    <dbReference type="NCBI Taxonomy" id="76980"/>
    <lineage>
        <taxon>Bacteria</taxon>
        <taxon>Pseudomonadati</taxon>
        <taxon>Pseudomonadota</taxon>
        <taxon>Alphaproteobacteria</taxon>
        <taxon>Hyphomicrobiales</taxon>
        <taxon>Ahrensiaceae</taxon>
        <taxon>Ahrensia</taxon>
    </lineage>
</organism>
<reference evidence="2 3" key="1">
    <citation type="submission" date="2024-03" db="EMBL/GenBank/DDBJ databases">
        <title>Community enrichment and isolation of bacterial strains for fucoidan degradation.</title>
        <authorList>
            <person name="Sichert A."/>
        </authorList>
    </citation>
    <scope>NUCLEOTIDE SEQUENCE [LARGE SCALE GENOMIC DNA]</scope>
    <source>
        <strain evidence="2 3">AS62</strain>
    </source>
</reference>